<feature type="signal peptide" evidence="1">
    <location>
        <begin position="1"/>
        <end position="29"/>
    </location>
</feature>
<reference evidence="2 3" key="1">
    <citation type="submission" date="2021-03" db="EMBL/GenBank/DDBJ databases">
        <title>Genomic Encyclopedia of Type Strains, Phase IV (KMG-IV): sequencing the most valuable type-strain genomes for metagenomic binning, comparative biology and taxonomic classification.</title>
        <authorList>
            <person name="Goeker M."/>
        </authorList>
    </citation>
    <scope>NUCLEOTIDE SEQUENCE [LARGE SCALE GENOMIC DNA]</scope>
    <source>
        <strain evidence="2 3">DSM 15596</strain>
    </source>
</reference>
<evidence type="ECO:0008006" key="4">
    <source>
        <dbReference type="Google" id="ProtNLM"/>
    </source>
</evidence>
<keyword evidence="3" id="KW-1185">Reference proteome</keyword>
<dbReference type="RefSeq" id="WP_007128008.1">
    <property type="nucleotide sequence ID" value="NZ_BOSA01000009.1"/>
</dbReference>
<gene>
    <name evidence="2" type="ORF">J2Z18_006126</name>
</gene>
<dbReference type="Pfam" id="PF11518">
    <property type="entry name" value="DUF3221"/>
    <property type="match status" value="1"/>
</dbReference>
<organism evidence="2 3">
    <name type="scientific">Paenibacillus lactis</name>
    <dbReference type="NCBI Taxonomy" id="228574"/>
    <lineage>
        <taxon>Bacteria</taxon>
        <taxon>Bacillati</taxon>
        <taxon>Bacillota</taxon>
        <taxon>Bacilli</taxon>
        <taxon>Bacillales</taxon>
        <taxon>Paenibacillaceae</taxon>
        <taxon>Paenibacillus</taxon>
    </lineage>
</organism>
<accession>A0ABS4FL44</accession>
<dbReference type="Proteomes" id="UP000706926">
    <property type="component" value="Unassembled WGS sequence"/>
</dbReference>
<keyword evidence="1" id="KW-0732">Signal</keyword>
<dbReference type="EMBL" id="JAGGKI010000036">
    <property type="protein sequence ID" value="MBP1896981.1"/>
    <property type="molecule type" value="Genomic_DNA"/>
</dbReference>
<dbReference type="InterPro" id="IPR021598">
    <property type="entry name" value="DUF3221"/>
</dbReference>
<sequence>MNKKIFKRGTAMHYQKVMLCILISMFIVAGCSNKDKKEEYPVYEGTVVYKTDQSDMYKLFVLQNISEEDLKKGNLEYFVKLAQDQPEASFYLVEKETYESIEVGQKVKITSGLDQLESFPPIRFVKRIEKIN</sequence>
<protein>
    <recommendedName>
        <fullName evidence="4">DUF3221 domain-containing protein</fullName>
    </recommendedName>
</protein>
<name>A0ABS4FL44_9BACL</name>
<dbReference type="GeneID" id="95407955"/>
<dbReference type="PROSITE" id="PS51257">
    <property type="entry name" value="PROKAR_LIPOPROTEIN"/>
    <property type="match status" value="1"/>
</dbReference>
<proteinExistence type="predicted"/>
<evidence type="ECO:0000313" key="3">
    <source>
        <dbReference type="Proteomes" id="UP000706926"/>
    </source>
</evidence>
<feature type="chain" id="PRO_5046543709" description="DUF3221 domain-containing protein" evidence="1">
    <location>
        <begin position="30"/>
        <end position="132"/>
    </location>
</feature>
<evidence type="ECO:0000256" key="1">
    <source>
        <dbReference type="SAM" id="SignalP"/>
    </source>
</evidence>
<comment type="caution">
    <text evidence="2">The sequence shown here is derived from an EMBL/GenBank/DDBJ whole genome shotgun (WGS) entry which is preliminary data.</text>
</comment>
<evidence type="ECO:0000313" key="2">
    <source>
        <dbReference type="EMBL" id="MBP1896981.1"/>
    </source>
</evidence>